<feature type="compositionally biased region" description="Basic and acidic residues" evidence="1">
    <location>
        <begin position="88"/>
        <end position="108"/>
    </location>
</feature>
<dbReference type="EMBL" id="OUUW01000021">
    <property type="protein sequence ID" value="SPP89455.1"/>
    <property type="molecule type" value="Genomic_DNA"/>
</dbReference>
<gene>
    <name evidence="2" type="ORF">DGUA_6G019586</name>
</gene>
<evidence type="ECO:0000313" key="2">
    <source>
        <dbReference type="EMBL" id="SPP89455.1"/>
    </source>
</evidence>
<feature type="region of interest" description="Disordered" evidence="1">
    <location>
        <begin position="29"/>
        <end position="108"/>
    </location>
</feature>
<accession>A0A3B0K5Q7</accession>
<protein>
    <submittedName>
        <fullName evidence="2">Uncharacterized protein</fullName>
    </submittedName>
</protein>
<organism evidence="2 3">
    <name type="scientific">Drosophila guanche</name>
    <name type="common">Fruit fly</name>
    <dbReference type="NCBI Taxonomy" id="7266"/>
    <lineage>
        <taxon>Eukaryota</taxon>
        <taxon>Metazoa</taxon>
        <taxon>Ecdysozoa</taxon>
        <taxon>Arthropoda</taxon>
        <taxon>Hexapoda</taxon>
        <taxon>Insecta</taxon>
        <taxon>Pterygota</taxon>
        <taxon>Neoptera</taxon>
        <taxon>Endopterygota</taxon>
        <taxon>Diptera</taxon>
        <taxon>Brachycera</taxon>
        <taxon>Muscomorpha</taxon>
        <taxon>Ephydroidea</taxon>
        <taxon>Drosophilidae</taxon>
        <taxon>Drosophila</taxon>
        <taxon>Sophophora</taxon>
    </lineage>
</organism>
<feature type="compositionally biased region" description="Basic and acidic residues" evidence="1">
    <location>
        <begin position="29"/>
        <end position="43"/>
    </location>
</feature>
<feature type="compositionally biased region" description="Gly residues" evidence="1">
    <location>
        <begin position="49"/>
        <end position="58"/>
    </location>
</feature>
<reference evidence="3" key="1">
    <citation type="submission" date="2018-01" db="EMBL/GenBank/DDBJ databases">
        <authorList>
            <person name="Alioto T."/>
            <person name="Alioto T."/>
        </authorList>
    </citation>
    <scope>NUCLEOTIDE SEQUENCE [LARGE SCALE GENOMIC DNA]</scope>
</reference>
<evidence type="ECO:0000313" key="3">
    <source>
        <dbReference type="Proteomes" id="UP000268350"/>
    </source>
</evidence>
<name>A0A3B0K5Q7_DROGU</name>
<dbReference type="Proteomes" id="UP000268350">
    <property type="component" value="Unassembled WGS sequence"/>
</dbReference>
<dbReference type="AlphaFoldDB" id="A0A3B0K5Q7"/>
<evidence type="ECO:0000256" key="1">
    <source>
        <dbReference type="SAM" id="MobiDB-lite"/>
    </source>
</evidence>
<keyword evidence="3" id="KW-1185">Reference proteome</keyword>
<proteinExistence type="predicted"/>
<sequence length="108" mass="11484">MNVVQKFFHIARCRRTNTPEFFLGLSNTERDATRHGSGERDTVNDVDIGVGGSGSGSGRDGDAGSAAACEHQVLTAGGGPAITYSSENQRRNPRQTEDIEKIDPVHGA</sequence>